<organism evidence="3 4">
    <name type="scientific">Parvularcula maris</name>
    <dbReference type="NCBI Taxonomy" id="2965077"/>
    <lineage>
        <taxon>Bacteria</taxon>
        <taxon>Pseudomonadati</taxon>
        <taxon>Pseudomonadota</taxon>
        <taxon>Alphaproteobacteria</taxon>
        <taxon>Parvularculales</taxon>
        <taxon>Parvularculaceae</taxon>
        <taxon>Parvularcula</taxon>
    </lineage>
</organism>
<feature type="region of interest" description="Disordered" evidence="2">
    <location>
        <begin position="76"/>
        <end position="103"/>
    </location>
</feature>
<keyword evidence="4" id="KW-1185">Reference proteome</keyword>
<dbReference type="Proteomes" id="UP001142610">
    <property type="component" value="Unassembled WGS sequence"/>
</dbReference>
<proteinExistence type="predicted"/>
<protein>
    <submittedName>
        <fullName evidence="3">Cell division protein FtsL</fullName>
    </submittedName>
</protein>
<evidence type="ECO:0000256" key="1">
    <source>
        <dbReference type="SAM" id="Coils"/>
    </source>
</evidence>
<gene>
    <name evidence="3" type="ORF">NOG11_06695</name>
</gene>
<evidence type="ECO:0000313" key="3">
    <source>
        <dbReference type="EMBL" id="MCQ8185076.1"/>
    </source>
</evidence>
<feature type="coiled-coil region" evidence="1">
    <location>
        <begin position="21"/>
        <end position="62"/>
    </location>
</feature>
<name>A0A9X2L8K8_9PROT</name>
<comment type="caution">
    <text evidence="3">The sequence shown here is derived from an EMBL/GenBank/DDBJ whole genome shotgun (WGS) entry which is preliminary data.</text>
</comment>
<keyword evidence="3" id="KW-0132">Cell division</keyword>
<keyword evidence="1" id="KW-0175">Coiled coil</keyword>
<dbReference type="EMBL" id="JANIBC010000003">
    <property type="protein sequence ID" value="MCQ8185076.1"/>
    <property type="molecule type" value="Genomic_DNA"/>
</dbReference>
<dbReference type="GO" id="GO:0051301">
    <property type="term" value="P:cell division"/>
    <property type="evidence" value="ECO:0007669"/>
    <property type="project" value="UniProtKB-KW"/>
</dbReference>
<sequence length="103" mass="11406">MIRFAIFAVLSLALAGSAIMRLSAEHQVREERRAIARLDRQEKQLQAEIDRLRFEVEVLESAPRLGELSADRLSLAPGSGEQMADGDVLRGVIDPAPRVETQP</sequence>
<evidence type="ECO:0000313" key="4">
    <source>
        <dbReference type="Proteomes" id="UP001142610"/>
    </source>
</evidence>
<dbReference type="AlphaFoldDB" id="A0A9X2L8K8"/>
<reference evidence="3" key="1">
    <citation type="submission" date="2022-07" db="EMBL/GenBank/DDBJ databases">
        <title>Parvularcula maris sp. nov., an algicidal bacterium isolated from seawater.</title>
        <authorList>
            <person name="Li F."/>
        </authorList>
    </citation>
    <scope>NUCLEOTIDE SEQUENCE</scope>
    <source>
        <strain evidence="3">BGMRC 0090</strain>
    </source>
</reference>
<dbReference type="RefSeq" id="WP_256618937.1">
    <property type="nucleotide sequence ID" value="NZ_JANIBC010000003.1"/>
</dbReference>
<keyword evidence="3" id="KW-0131">Cell cycle</keyword>
<evidence type="ECO:0000256" key="2">
    <source>
        <dbReference type="SAM" id="MobiDB-lite"/>
    </source>
</evidence>
<accession>A0A9X2L8K8</accession>